<organism evidence="1 2">
    <name type="scientific">Lasiosphaeris hirsuta</name>
    <dbReference type="NCBI Taxonomy" id="260670"/>
    <lineage>
        <taxon>Eukaryota</taxon>
        <taxon>Fungi</taxon>
        <taxon>Dikarya</taxon>
        <taxon>Ascomycota</taxon>
        <taxon>Pezizomycotina</taxon>
        <taxon>Sordariomycetes</taxon>
        <taxon>Sordariomycetidae</taxon>
        <taxon>Sordariales</taxon>
        <taxon>Lasiosphaeriaceae</taxon>
        <taxon>Lasiosphaeris</taxon>
    </lineage>
</organism>
<evidence type="ECO:0000313" key="1">
    <source>
        <dbReference type="EMBL" id="KAK0726079.1"/>
    </source>
</evidence>
<dbReference type="AlphaFoldDB" id="A0AA40E2Y9"/>
<proteinExistence type="predicted"/>
<evidence type="ECO:0000313" key="2">
    <source>
        <dbReference type="Proteomes" id="UP001172102"/>
    </source>
</evidence>
<reference evidence="1" key="1">
    <citation type="submission" date="2023-06" db="EMBL/GenBank/DDBJ databases">
        <title>Genome-scale phylogeny and comparative genomics of the fungal order Sordariales.</title>
        <authorList>
            <consortium name="Lawrence Berkeley National Laboratory"/>
            <person name="Hensen N."/>
            <person name="Bonometti L."/>
            <person name="Westerberg I."/>
            <person name="Brannstrom I.O."/>
            <person name="Guillou S."/>
            <person name="Cros-Aarteil S."/>
            <person name="Calhoun S."/>
            <person name="Haridas S."/>
            <person name="Kuo A."/>
            <person name="Mondo S."/>
            <person name="Pangilinan J."/>
            <person name="Riley R."/>
            <person name="Labutti K."/>
            <person name="Andreopoulos B."/>
            <person name="Lipzen A."/>
            <person name="Chen C."/>
            <person name="Yanf M."/>
            <person name="Daum C."/>
            <person name="Ng V."/>
            <person name="Clum A."/>
            <person name="Steindorff A."/>
            <person name="Ohm R."/>
            <person name="Martin F."/>
            <person name="Silar P."/>
            <person name="Natvig D."/>
            <person name="Lalanne C."/>
            <person name="Gautier V."/>
            <person name="Ament-Velasquez S.L."/>
            <person name="Kruys A."/>
            <person name="Hutchinson M.I."/>
            <person name="Powell A.J."/>
            <person name="Barry K."/>
            <person name="Miller A.N."/>
            <person name="Grigoriev I.V."/>
            <person name="Debuchy R."/>
            <person name="Gladieux P."/>
            <person name="Thoren M.H."/>
            <person name="Johannesson H."/>
        </authorList>
    </citation>
    <scope>NUCLEOTIDE SEQUENCE</scope>
    <source>
        <strain evidence="1">SMH4607-1</strain>
    </source>
</reference>
<comment type="caution">
    <text evidence="1">The sequence shown here is derived from an EMBL/GenBank/DDBJ whole genome shotgun (WGS) entry which is preliminary data.</text>
</comment>
<dbReference type="Proteomes" id="UP001172102">
    <property type="component" value="Unassembled WGS sequence"/>
</dbReference>
<gene>
    <name evidence="1" type="ORF">B0H67DRAFT_481591</name>
</gene>
<name>A0AA40E2Y9_9PEZI</name>
<protein>
    <submittedName>
        <fullName evidence="1">Uncharacterized protein</fullName>
    </submittedName>
</protein>
<sequence length="235" mass="26498">MAETEPVVQEALLPLSGAYVLDYVQSESLRKRTSRHYAKASELISTELARAECHEIDKCEALVAAVVFMEADDIRSLTHSLYYPIFWELRRPKEEIPNFYSGNLLAKALLDHSDPWFGYWKPENVQYTHAWAGMSACVAVGCILLEMVSPLLPVPLPRRQRDRNFAWLLGGTKKEAHTIYGAKGFSPKLIHVLAQITRLCAEVQEMPDSIILPVAASKLQQILDTFPQRSEISEG</sequence>
<dbReference type="EMBL" id="JAUKUA010000002">
    <property type="protein sequence ID" value="KAK0726079.1"/>
    <property type="molecule type" value="Genomic_DNA"/>
</dbReference>
<keyword evidence="2" id="KW-1185">Reference proteome</keyword>
<accession>A0AA40E2Y9</accession>